<dbReference type="GO" id="GO:0003700">
    <property type="term" value="F:DNA-binding transcription factor activity"/>
    <property type="evidence" value="ECO:0007669"/>
    <property type="project" value="InterPro"/>
</dbReference>
<evidence type="ECO:0000313" key="6">
    <source>
        <dbReference type="Proteomes" id="UP000634476"/>
    </source>
</evidence>
<dbReference type="Proteomes" id="UP000634476">
    <property type="component" value="Unassembled WGS sequence"/>
</dbReference>
<sequence>MPLEPDRSPGFLLWHVTLRWQREMAAALTPLDLTHVQFVLLATTWWLNTHGQNPNQLNLATAAGTDVKMTSQVLRRLETKGLIRREVDPSDTRARLLRVTEQGGRLAREAVAAVEAADRAFFGSAADPALVATLRRLAGHDPG</sequence>
<keyword evidence="3" id="KW-0804">Transcription</keyword>
<dbReference type="Gene3D" id="1.10.10.10">
    <property type="entry name" value="Winged helix-like DNA-binding domain superfamily/Winged helix DNA-binding domain"/>
    <property type="match status" value="1"/>
</dbReference>
<dbReference type="SMART" id="SM00347">
    <property type="entry name" value="HTH_MARR"/>
    <property type="match status" value="1"/>
</dbReference>
<dbReference type="PANTHER" id="PTHR33164:SF64">
    <property type="entry name" value="TRANSCRIPTIONAL REGULATOR SLYA"/>
    <property type="match status" value="1"/>
</dbReference>
<dbReference type="InterPro" id="IPR039422">
    <property type="entry name" value="MarR/SlyA-like"/>
</dbReference>
<dbReference type="InterPro" id="IPR000835">
    <property type="entry name" value="HTH_MarR-typ"/>
</dbReference>
<comment type="caution">
    <text evidence="5">The sequence shown here is derived from an EMBL/GenBank/DDBJ whole genome shotgun (WGS) entry which is preliminary data.</text>
</comment>
<dbReference type="GO" id="GO:0003677">
    <property type="term" value="F:DNA binding"/>
    <property type="evidence" value="ECO:0007669"/>
    <property type="project" value="UniProtKB-KW"/>
</dbReference>
<keyword evidence="1" id="KW-0805">Transcription regulation</keyword>
<evidence type="ECO:0000256" key="1">
    <source>
        <dbReference type="ARBA" id="ARBA00023015"/>
    </source>
</evidence>
<evidence type="ECO:0000313" key="5">
    <source>
        <dbReference type="EMBL" id="GII02171.1"/>
    </source>
</evidence>
<evidence type="ECO:0000256" key="3">
    <source>
        <dbReference type="ARBA" id="ARBA00023163"/>
    </source>
</evidence>
<dbReference type="InterPro" id="IPR036388">
    <property type="entry name" value="WH-like_DNA-bd_sf"/>
</dbReference>
<keyword evidence="6" id="KW-1185">Reference proteome</keyword>
<dbReference type="Pfam" id="PF01047">
    <property type="entry name" value="MarR"/>
    <property type="match status" value="1"/>
</dbReference>
<evidence type="ECO:0000256" key="2">
    <source>
        <dbReference type="ARBA" id="ARBA00023125"/>
    </source>
</evidence>
<feature type="domain" description="HTH marR-type" evidence="4">
    <location>
        <begin position="1"/>
        <end position="143"/>
    </location>
</feature>
<dbReference type="EMBL" id="BOOK01000030">
    <property type="protein sequence ID" value="GII02171.1"/>
    <property type="molecule type" value="Genomic_DNA"/>
</dbReference>
<reference evidence="5" key="1">
    <citation type="submission" date="2021-01" db="EMBL/GenBank/DDBJ databases">
        <title>Whole genome shotgun sequence of Planobispora takensis NBRC 109077.</title>
        <authorList>
            <person name="Komaki H."/>
            <person name="Tamura T."/>
        </authorList>
    </citation>
    <scope>NUCLEOTIDE SEQUENCE</scope>
    <source>
        <strain evidence="5">NBRC 109077</strain>
    </source>
</reference>
<proteinExistence type="predicted"/>
<dbReference type="InterPro" id="IPR036390">
    <property type="entry name" value="WH_DNA-bd_sf"/>
</dbReference>
<dbReference type="RefSeq" id="WP_239131055.1">
    <property type="nucleotide sequence ID" value="NZ_BOOK01000030.1"/>
</dbReference>
<organism evidence="5 6">
    <name type="scientific">Planobispora takensis</name>
    <dbReference type="NCBI Taxonomy" id="1367882"/>
    <lineage>
        <taxon>Bacteria</taxon>
        <taxon>Bacillati</taxon>
        <taxon>Actinomycetota</taxon>
        <taxon>Actinomycetes</taxon>
        <taxon>Streptosporangiales</taxon>
        <taxon>Streptosporangiaceae</taxon>
        <taxon>Planobispora</taxon>
    </lineage>
</organism>
<dbReference type="SUPFAM" id="SSF46785">
    <property type="entry name" value="Winged helix' DNA-binding domain"/>
    <property type="match status" value="1"/>
</dbReference>
<evidence type="ECO:0000259" key="4">
    <source>
        <dbReference type="PROSITE" id="PS50995"/>
    </source>
</evidence>
<dbReference type="GO" id="GO:0006950">
    <property type="term" value="P:response to stress"/>
    <property type="evidence" value="ECO:0007669"/>
    <property type="project" value="TreeGrafter"/>
</dbReference>
<accession>A0A8J3WU20</accession>
<dbReference type="AlphaFoldDB" id="A0A8J3WU20"/>
<protein>
    <submittedName>
        <fullName evidence="5">MarR family transcriptional regulator</fullName>
    </submittedName>
</protein>
<dbReference type="PANTHER" id="PTHR33164">
    <property type="entry name" value="TRANSCRIPTIONAL REGULATOR, MARR FAMILY"/>
    <property type="match status" value="1"/>
</dbReference>
<gene>
    <name evidence="5" type="primary">marR_1</name>
    <name evidence="5" type="ORF">Pta02_41790</name>
</gene>
<name>A0A8J3WU20_9ACTN</name>
<dbReference type="PROSITE" id="PS50995">
    <property type="entry name" value="HTH_MARR_2"/>
    <property type="match status" value="1"/>
</dbReference>
<keyword evidence="2" id="KW-0238">DNA-binding</keyword>